<dbReference type="PATRIC" id="fig|931276.5.peg.2423"/>
<dbReference type="STRING" id="36745.CLSAP_22340"/>
<dbReference type="eggNOG" id="ENOG50339G1">
    <property type="taxonomic scope" value="Bacteria"/>
</dbReference>
<dbReference type="AlphaFoldDB" id="M1ME46"/>
<accession>M1ME46</accession>
<evidence type="ECO:0000313" key="3">
    <source>
        <dbReference type="Proteomes" id="UP000011728"/>
    </source>
</evidence>
<proteinExistence type="predicted"/>
<keyword evidence="1" id="KW-1133">Transmembrane helix</keyword>
<sequence>MEYLIILLITLRTHPLLSLLLIIALCIIALLILPLKFRLQIIGFMFIFFTLSFVNVFIGHFIMNSLINNYGEKGQGVIVDTLQTSNYYNNEQVLRYDIIINTNENLEIPTYCLSSDFNIVNEKSFNSYYYPKSGVKFNVKYLQDYPRAFVIIVNNDSKYSKGLNY</sequence>
<gene>
    <name evidence="2" type="ORF">Cspa_c24190</name>
</gene>
<organism evidence="2 3">
    <name type="scientific">Clostridium saccharoperbutylacetonicum N1-4(HMT)</name>
    <dbReference type="NCBI Taxonomy" id="931276"/>
    <lineage>
        <taxon>Bacteria</taxon>
        <taxon>Bacillati</taxon>
        <taxon>Bacillota</taxon>
        <taxon>Clostridia</taxon>
        <taxon>Eubacteriales</taxon>
        <taxon>Clostridiaceae</taxon>
        <taxon>Clostridium</taxon>
    </lineage>
</organism>
<keyword evidence="1" id="KW-0812">Transmembrane</keyword>
<dbReference type="EMBL" id="CP004121">
    <property type="protein sequence ID" value="AGF56184.1"/>
    <property type="molecule type" value="Genomic_DNA"/>
</dbReference>
<feature type="transmembrane region" description="Helical" evidence="1">
    <location>
        <begin position="41"/>
        <end position="63"/>
    </location>
</feature>
<keyword evidence="1" id="KW-0472">Membrane</keyword>
<evidence type="ECO:0000313" key="2">
    <source>
        <dbReference type="EMBL" id="AGF56184.1"/>
    </source>
</evidence>
<name>M1ME46_9CLOT</name>
<dbReference type="KEGG" id="csr:Cspa_c24190"/>
<evidence type="ECO:0000256" key="1">
    <source>
        <dbReference type="SAM" id="Phobius"/>
    </source>
</evidence>
<reference evidence="2 3" key="1">
    <citation type="submission" date="2013-02" db="EMBL/GenBank/DDBJ databases">
        <title>Genome sequence of Clostridium saccharoperbutylacetonicum N1-4(HMT).</title>
        <authorList>
            <person name="Poehlein A."/>
            <person name="Daniel R."/>
        </authorList>
    </citation>
    <scope>NUCLEOTIDE SEQUENCE [LARGE SCALE GENOMIC DNA]</scope>
    <source>
        <strain evidence="3">N1-4(HMT)</strain>
    </source>
</reference>
<dbReference type="HOGENOM" id="CLU_1608012_0_0_9"/>
<feature type="transmembrane region" description="Helical" evidence="1">
    <location>
        <begin position="16"/>
        <end position="35"/>
    </location>
</feature>
<dbReference type="Proteomes" id="UP000011728">
    <property type="component" value="Chromosome"/>
</dbReference>
<dbReference type="RefSeq" id="WP_015392503.1">
    <property type="nucleotide sequence ID" value="NC_020291.1"/>
</dbReference>
<keyword evidence="3" id="KW-1185">Reference proteome</keyword>
<dbReference type="OrthoDB" id="9799230at2"/>
<protein>
    <submittedName>
        <fullName evidence="2">Uncharacterized protein</fullName>
    </submittedName>
</protein>